<feature type="transmembrane region" description="Helical" evidence="2">
    <location>
        <begin position="544"/>
        <end position="562"/>
    </location>
</feature>
<dbReference type="InterPro" id="IPR002110">
    <property type="entry name" value="Ankyrin_rpt"/>
</dbReference>
<dbReference type="PROSITE" id="PS50297">
    <property type="entry name" value="ANK_REP_REGION"/>
    <property type="match status" value="1"/>
</dbReference>
<feature type="transmembrane region" description="Helical" evidence="2">
    <location>
        <begin position="441"/>
        <end position="459"/>
    </location>
</feature>
<name>A0A061QVX8_9CHLO</name>
<evidence type="ECO:0000256" key="2">
    <source>
        <dbReference type="SAM" id="Phobius"/>
    </source>
</evidence>
<dbReference type="SMART" id="SM00248">
    <property type="entry name" value="ANK"/>
    <property type="match status" value="2"/>
</dbReference>
<evidence type="ECO:0000313" key="3">
    <source>
        <dbReference type="EMBL" id="JAC64822.1"/>
    </source>
</evidence>
<gene>
    <name evidence="3" type="ORF">TSPGSL018_17452</name>
</gene>
<dbReference type="PROSITE" id="PS50088">
    <property type="entry name" value="ANK_REPEAT"/>
    <property type="match status" value="1"/>
</dbReference>
<feature type="transmembrane region" description="Helical" evidence="2">
    <location>
        <begin position="345"/>
        <end position="365"/>
    </location>
</feature>
<dbReference type="EMBL" id="GBEZ01021976">
    <property type="protein sequence ID" value="JAC64822.1"/>
    <property type="molecule type" value="Transcribed_RNA"/>
</dbReference>
<keyword evidence="2" id="KW-0812">Transmembrane</keyword>
<keyword evidence="2" id="KW-1133">Transmembrane helix</keyword>
<evidence type="ECO:0000256" key="1">
    <source>
        <dbReference type="PROSITE-ProRule" id="PRU00023"/>
    </source>
</evidence>
<reference evidence="3" key="1">
    <citation type="submission" date="2014-05" db="EMBL/GenBank/DDBJ databases">
        <title>The transcriptome of the halophilic microalga Tetraselmis sp. GSL018 isolated from the Great Salt Lake, Utah.</title>
        <authorList>
            <person name="Jinkerson R.E."/>
            <person name="D'Adamo S."/>
            <person name="Posewitz M.C."/>
        </authorList>
    </citation>
    <scope>NUCLEOTIDE SEQUENCE</scope>
    <source>
        <strain evidence="3">GSL018</strain>
    </source>
</reference>
<protein>
    <submittedName>
        <fullName evidence="3">Uncharacterized protein</fullName>
    </submittedName>
</protein>
<accession>A0A061QVX8</accession>
<feature type="transmembrane region" description="Helical" evidence="2">
    <location>
        <begin position="568"/>
        <end position="589"/>
    </location>
</feature>
<proteinExistence type="predicted"/>
<keyword evidence="1" id="KW-0040">ANK repeat</keyword>
<organism evidence="3">
    <name type="scientific">Tetraselmis sp. GSL018</name>
    <dbReference type="NCBI Taxonomy" id="582737"/>
    <lineage>
        <taxon>Eukaryota</taxon>
        <taxon>Viridiplantae</taxon>
        <taxon>Chlorophyta</taxon>
        <taxon>core chlorophytes</taxon>
        <taxon>Chlorodendrophyceae</taxon>
        <taxon>Chlorodendrales</taxon>
        <taxon>Chlorodendraceae</taxon>
        <taxon>Tetraselmis</taxon>
    </lineage>
</organism>
<keyword evidence="2" id="KW-0472">Membrane</keyword>
<feature type="repeat" description="ANK" evidence="1">
    <location>
        <begin position="219"/>
        <end position="245"/>
    </location>
</feature>
<dbReference type="Pfam" id="PF00023">
    <property type="entry name" value="Ank"/>
    <property type="match status" value="1"/>
</dbReference>
<dbReference type="AlphaFoldDB" id="A0A061QVX8"/>
<feature type="transmembrane region" description="Helical" evidence="2">
    <location>
        <begin position="407"/>
        <end position="429"/>
    </location>
</feature>
<sequence>MFEPIPAIKAVQLAASWHSPLHLVASGVSEGQLAVLCYINGSVYEMDYYGRLPCDNDTLQLWLKTPPWQVGLARIELLLNTSECTVTSHPKTVLITTDTVAQEICTVQDMLYPPSEGEASRMLQGFASVIHGTPSNLADTVSALITSAAMGWDGTLAVCISAARGRGSLQDALVLAKSVGPGLLSAAVMTGKVSTVKLVARAHHAAGCAVGAGEPHPDDGRSPLHLAAEGAMTDIVNCLMEADPDAALAWRMLRSAAGGFSPAEIMYQRVSGGQWSRNRAPAESRESLLEANACSSGDGDNAGSPGTVEVFLSAAAEFLAAPPNAAVMISVEMAVLCSIGCAPRAFLMLTALLLLHAIPAALLWWHRRCLAAVRAAAAQQGLLVTPGFRFASSDEQGSYARHAVGDLGGACALVPLGLYSSSSLAYVLLPYLQQGAAPGRALLAAAVALPVAAVLLRSCSAAAGSRAAAELAGLAVDAAVFAVMEAPSVHAWLADGADLHIPCMFLHGSPLGHLVRGGIFHVIFGALQAMAVPHRLGSLVFTKSALLGAVFVLTVTVWARLSPSPPEMAWSILSHLLLNGAASAAVQIWTERGRVLRYLDMRAARGVDQQQCCPSHMSDGGTSTHDSCSSAVYRHPSC</sequence>